<name>A0AAU9MEB1_9ASTR</name>
<keyword evidence="1" id="KW-0472">Membrane</keyword>
<proteinExistence type="predicted"/>
<feature type="transmembrane region" description="Helical" evidence="1">
    <location>
        <begin position="97"/>
        <end position="114"/>
    </location>
</feature>
<evidence type="ECO:0000256" key="1">
    <source>
        <dbReference type="SAM" id="Phobius"/>
    </source>
</evidence>
<feature type="transmembrane region" description="Helical" evidence="1">
    <location>
        <begin position="202"/>
        <end position="233"/>
    </location>
</feature>
<dbReference type="AlphaFoldDB" id="A0AAU9MEB1"/>
<reference evidence="2 3" key="1">
    <citation type="submission" date="2022-01" db="EMBL/GenBank/DDBJ databases">
        <authorList>
            <person name="Xiong W."/>
            <person name="Schranz E."/>
        </authorList>
    </citation>
    <scope>NUCLEOTIDE SEQUENCE [LARGE SCALE GENOMIC DNA]</scope>
</reference>
<organism evidence="2 3">
    <name type="scientific">Lactuca virosa</name>
    <dbReference type="NCBI Taxonomy" id="75947"/>
    <lineage>
        <taxon>Eukaryota</taxon>
        <taxon>Viridiplantae</taxon>
        <taxon>Streptophyta</taxon>
        <taxon>Embryophyta</taxon>
        <taxon>Tracheophyta</taxon>
        <taxon>Spermatophyta</taxon>
        <taxon>Magnoliopsida</taxon>
        <taxon>eudicotyledons</taxon>
        <taxon>Gunneridae</taxon>
        <taxon>Pentapetalae</taxon>
        <taxon>asterids</taxon>
        <taxon>campanulids</taxon>
        <taxon>Asterales</taxon>
        <taxon>Asteraceae</taxon>
        <taxon>Cichorioideae</taxon>
        <taxon>Cichorieae</taxon>
        <taxon>Lactucinae</taxon>
        <taxon>Lactuca</taxon>
    </lineage>
</organism>
<feature type="transmembrane region" description="Helical" evidence="1">
    <location>
        <begin position="65"/>
        <end position="85"/>
    </location>
</feature>
<keyword evidence="1" id="KW-0812">Transmembrane</keyword>
<dbReference type="Pfam" id="PF14223">
    <property type="entry name" value="Retrotran_gag_2"/>
    <property type="match status" value="1"/>
</dbReference>
<comment type="caution">
    <text evidence="2">The sequence shown here is derived from an EMBL/GenBank/DDBJ whole genome shotgun (WGS) entry which is preliminary data.</text>
</comment>
<accession>A0AAU9MEB1</accession>
<dbReference type="PANTHER" id="PTHR35307:SF6">
    <property type="entry name" value="TRANSMEMBRANE PROTEIN"/>
    <property type="match status" value="1"/>
</dbReference>
<dbReference type="PANTHER" id="PTHR35307">
    <property type="entry name" value="PROTEIN, PUTATIVE-RELATED"/>
    <property type="match status" value="1"/>
</dbReference>
<keyword evidence="3" id="KW-1185">Reference proteome</keyword>
<dbReference type="Proteomes" id="UP001157418">
    <property type="component" value="Unassembled WGS sequence"/>
</dbReference>
<feature type="transmembrane region" description="Helical" evidence="1">
    <location>
        <begin position="134"/>
        <end position="152"/>
    </location>
</feature>
<keyword evidence="1" id="KW-1133">Transmembrane helix</keyword>
<dbReference type="EMBL" id="CAKMRJ010002201">
    <property type="protein sequence ID" value="CAH1425125.1"/>
    <property type="molecule type" value="Genomic_DNA"/>
</dbReference>
<feature type="transmembrane region" description="Helical" evidence="1">
    <location>
        <begin position="279"/>
        <end position="304"/>
    </location>
</feature>
<feature type="transmembrane region" description="Helical" evidence="1">
    <location>
        <begin position="324"/>
        <end position="347"/>
    </location>
</feature>
<feature type="transmembrane region" description="Helical" evidence="1">
    <location>
        <begin position="159"/>
        <end position="182"/>
    </location>
</feature>
<feature type="transmembrane region" description="Helical" evidence="1">
    <location>
        <begin position="420"/>
        <end position="436"/>
    </location>
</feature>
<gene>
    <name evidence="2" type="ORF">LVIROSA_LOCUS12283</name>
</gene>
<sequence length="997" mass="112542">MDRIPPFPIPWRNIIIDPEVLYNSDEFWQHLVFCENSTAESLSSLWITLYKFDHQNRYSKPMPWIGIYIALASLFCILAMVADLLHGFRNRKLWFPCKYFTLNAASLTVIAVAVKLPMDLTNLMPGYVDQAAKLGSLGFMCTMMANILPSLATMDSKELVTNIIALGVLVITLVVNVCIQINTGSLTYHVDETGSFLAFDNAFVTAHGFIPIVYVGVLLMLLMIYACSSLAILKSKQILESKYQAAHQEMEEPQRLTVEKLKQHVRNYWIMAGTGSPQFMTACSATTSASGVICALSTVLHIHILLSNIRSLRDYKSDYKWSMVVILIIQFIGTIMGTIAPLARCFATLSYKLSIKWIWNHIKVSKVESYWTQKLSEWKQSNIPFPSSSRKCKIVIQNLKILILSICIGFQKAVVVACKMIAVIPILSVICTLYCFHRWKWVRAMFSDSGIVELVPDPQQLAGKDKDLSRYVLQLQDDMEFAGRTLKSISKSLNCLIQKAKKQQPNNLMKLLTGSTSFPGVETFDCVPPLLSEEYLGCWSLPIVTLTTIAMSLPKIQNNMVDCLLSSVSEGLVYVTLVEESLRSVTNDQVSLQKEAKTLWLEIEVYHKWLGNKLPKRAPQGCTSTAGQILQLLMDTAKNMVTEVESMDIGNRNDNSKCKYISAKSMYSITETILLSYHANIDQVSQEELFEKLSSMITNILASCLINLPQVIVMKCHTSAIEKREASVHAAAQLLGETMRIINTLQDRELQRLNPDKLPYIEKWPCLFKASFFFKNHSILQLYQKSFWIPKNKKPNPDHILIQPNISSVETALEAWQRLTTLYANPSRSHVISLKKKLVDNPRVNRTIQAYLQDMKQIADNLALAVNPVDDEDLVVHVLHNIGDEFKEMGAAIQARDSSISFSELQNKLIDFEIHMTKKRKKSLSSFPTSISLIKAERHLVGTLKIPIKTQEEGISIKEDQILNLPTPESLTILKLFATFVTLLDILLKNVNVCLAF</sequence>
<protein>
    <submittedName>
        <fullName evidence="2">Uncharacterized protein</fullName>
    </submittedName>
</protein>
<evidence type="ECO:0000313" key="2">
    <source>
        <dbReference type="EMBL" id="CAH1425125.1"/>
    </source>
</evidence>
<evidence type="ECO:0000313" key="3">
    <source>
        <dbReference type="Proteomes" id="UP001157418"/>
    </source>
</evidence>